<evidence type="ECO:0000256" key="4">
    <source>
        <dbReference type="ARBA" id="ARBA00022989"/>
    </source>
</evidence>
<dbReference type="PROSITE" id="PS50850">
    <property type="entry name" value="MFS"/>
    <property type="match status" value="1"/>
</dbReference>
<feature type="transmembrane region" description="Helical" evidence="6">
    <location>
        <begin position="99"/>
        <end position="117"/>
    </location>
</feature>
<dbReference type="GO" id="GO:0016020">
    <property type="term" value="C:membrane"/>
    <property type="evidence" value="ECO:0007669"/>
    <property type="project" value="UniProtKB-SubCell"/>
</dbReference>
<feature type="transmembrane region" description="Helical" evidence="6">
    <location>
        <begin position="157"/>
        <end position="180"/>
    </location>
</feature>
<name>A0A365QYZ0_9BURK</name>
<evidence type="ECO:0000313" key="8">
    <source>
        <dbReference type="EMBL" id="RBB40944.1"/>
    </source>
</evidence>
<evidence type="ECO:0000256" key="1">
    <source>
        <dbReference type="ARBA" id="ARBA00004141"/>
    </source>
</evidence>
<keyword evidence="2" id="KW-0813">Transport</keyword>
<dbReference type="PANTHER" id="PTHR43791:SF36">
    <property type="entry name" value="TRANSPORTER, PUTATIVE (AFU_ORTHOLOGUE AFUA_6G08340)-RELATED"/>
    <property type="match status" value="1"/>
</dbReference>
<keyword evidence="4 6" id="KW-1133">Transmembrane helix</keyword>
<evidence type="ECO:0000313" key="9">
    <source>
        <dbReference type="Proteomes" id="UP000252458"/>
    </source>
</evidence>
<dbReference type="Pfam" id="PF07690">
    <property type="entry name" value="MFS_1"/>
    <property type="match status" value="1"/>
</dbReference>
<feature type="transmembrane region" description="Helical" evidence="6">
    <location>
        <begin position="361"/>
        <end position="382"/>
    </location>
</feature>
<dbReference type="RefSeq" id="WP_113045165.1">
    <property type="nucleotide sequence ID" value="NZ_QMFZ01000005.1"/>
</dbReference>
<reference evidence="8 9" key="1">
    <citation type="submission" date="2018-06" db="EMBL/GenBank/DDBJ databases">
        <title>Draft genome sequence of Burkholderia reimsis strain BE51 isolated from a French agricultural soil.</title>
        <authorList>
            <person name="Esmaeel Q."/>
        </authorList>
    </citation>
    <scope>NUCLEOTIDE SEQUENCE [LARGE SCALE GENOMIC DNA]</scope>
    <source>
        <strain evidence="8 9">BE51</strain>
    </source>
</reference>
<keyword evidence="5 6" id="KW-0472">Membrane</keyword>
<keyword evidence="3 6" id="KW-0812">Transmembrane</keyword>
<evidence type="ECO:0000256" key="6">
    <source>
        <dbReference type="SAM" id="Phobius"/>
    </source>
</evidence>
<evidence type="ECO:0000256" key="3">
    <source>
        <dbReference type="ARBA" id="ARBA00022692"/>
    </source>
</evidence>
<dbReference type="Proteomes" id="UP000252458">
    <property type="component" value="Unassembled WGS sequence"/>
</dbReference>
<feature type="transmembrane region" description="Helical" evidence="6">
    <location>
        <begin position="426"/>
        <end position="446"/>
    </location>
</feature>
<sequence>MSAPLQADAARAVASGAAAPDDDALYRRIGARIVPFLFICYIVSILDRSNIGFAQLQMRQDLGLTDAMYSLGAVLFFVGYVLFEVPSNALLRRFGARRTFARIMCLWGAVSVAMITVDSAKHFYVLRFLLGLFEAGFFPGVVFYLTYWYPARRRASVLSIFYAGVAVAGMVGGLLSGWLMRGMSGVLGLHGWQWMFAIEGAPAILLGVIAWFWLCDRPEQASWLSDADRQRLAADLAADRAGAAGAAGVAGADAPAPHSLRQVLAEPRTYLFAFIYFSLTTALLMLLFWMPLMIREFGIHDVVQISLLSVVPNAIGAAGLIAIARRSDRKRERRRHFAACAFGGAVALALLTLHLPSIVAMMALLSVAVMLIFAAHPVFWAVPSAYFSGAGAAGGIALISSIGVSSGMITPWLVGLIRTRTGSMDPAMLMIAALLAACAVAMLLGVRAVPRAEAA</sequence>
<dbReference type="SUPFAM" id="SSF103473">
    <property type="entry name" value="MFS general substrate transporter"/>
    <property type="match status" value="1"/>
</dbReference>
<accession>A0A365QYZ0</accession>
<dbReference type="Gene3D" id="1.20.1250.20">
    <property type="entry name" value="MFS general substrate transporter like domains"/>
    <property type="match status" value="2"/>
</dbReference>
<feature type="transmembrane region" description="Helical" evidence="6">
    <location>
        <begin position="302"/>
        <end position="324"/>
    </location>
</feature>
<comment type="subcellular location">
    <subcellularLocation>
        <location evidence="1">Membrane</location>
        <topology evidence="1">Multi-pass membrane protein</topology>
    </subcellularLocation>
</comment>
<keyword evidence="9" id="KW-1185">Reference proteome</keyword>
<evidence type="ECO:0000256" key="5">
    <source>
        <dbReference type="ARBA" id="ARBA00023136"/>
    </source>
</evidence>
<feature type="transmembrane region" description="Helical" evidence="6">
    <location>
        <begin position="270"/>
        <end position="290"/>
    </location>
</feature>
<dbReference type="InterPro" id="IPR011701">
    <property type="entry name" value="MFS"/>
</dbReference>
<feature type="transmembrane region" description="Helical" evidence="6">
    <location>
        <begin position="123"/>
        <end position="145"/>
    </location>
</feature>
<gene>
    <name evidence="8" type="ORF">DPV79_08370</name>
</gene>
<dbReference type="FunFam" id="1.20.1250.20:FF:000018">
    <property type="entry name" value="MFS transporter permease"/>
    <property type="match status" value="1"/>
</dbReference>
<proteinExistence type="predicted"/>
<feature type="transmembrane region" description="Helical" evidence="6">
    <location>
        <begin position="29"/>
        <end position="47"/>
    </location>
</feature>
<dbReference type="AlphaFoldDB" id="A0A365QYZ0"/>
<feature type="transmembrane region" description="Helical" evidence="6">
    <location>
        <begin position="67"/>
        <end position="87"/>
    </location>
</feature>
<organism evidence="8 9">
    <name type="scientific">Burkholderia reimsis</name>
    <dbReference type="NCBI Taxonomy" id="2234132"/>
    <lineage>
        <taxon>Bacteria</taxon>
        <taxon>Pseudomonadati</taxon>
        <taxon>Pseudomonadota</taxon>
        <taxon>Betaproteobacteria</taxon>
        <taxon>Burkholderiales</taxon>
        <taxon>Burkholderiaceae</taxon>
        <taxon>Burkholderia</taxon>
    </lineage>
</organism>
<dbReference type="CDD" id="cd17319">
    <property type="entry name" value="MFS_ExuT_GudP_like"/>
    <property type="match status" value="1"/>
</dbReference>
<feature type="domain" description="Major facilitator superfamily (MFS) profile" evidence="7">
    <location>
        <begin position="33"/>
        <end position="453"/>
    </location>
</feature>
<dbReference type="InterPro" id="IPR036259">
    <property type="entry name" value="MFS_trans_sf"/>
</dbReference>
<dbReference type="PANTHER" id="PTHR43791">
    <property type="entry name" value="PERMEASE-RELATED"/>
    <property type="match status" value="1"/>
</dbReference>
<evidence type="ECO:0000256" key="2">
    <source>
        <dbReference type="ARBA" id="ARBA00022448"/>
    </source>
</evidence>
<protein>
    <submittedName>
        <fullName evidence="8">MFS transporter</fullName>
    </submittedName>
</protein>
<dbReference type="GO" id="GO:0022857">
    <property type="term" value="F:transmembrane transporter activity"/>
    <property type="evidence" value="ECO:0007669"/>
    <property type="project" value="InterPro"/>
</dbReference>
<comment type="caution">
    <text evidence="8">The sequence shown here is derived from an EMBL/GenBank/DDBJ whole genome shotgun (WGS) entry which is preliminary data.</text>
</comment>
<feature type="transmembrane region" description="Helical" evidence="6">
    <location>
        <begin position="336"/>
        <end position="355"/>
    </location>
</feature>
<dbReference type="InterPro" id="IPR020846">
    <property type="entry name" value="MFS_dom"/>
</dbReference>
<feature type="transmembrane region" description="Helical" evidence="6">
    <location>
        <begin position="394"/>
        <end position="414"/>
    </location>
</feature>
<evidence type="ECO:0000259" key="7">
    <source>
        <dbReference type="PROSITE" id="PS50850"/>
    </source>
</evidence>
<dbReference type="EMBL" id="QMFZ01000005">
    <property type="protein sequence ID" value="RBB40944.1"/>
    <property type="molecule type" value="Genomic_DNA"/>
</dbReference>
<feature type="transmembrane region" description="Helical" evidence="6">
    <location>
        <begin position="192"/>
        <end position="214"/>
    </location>
</feature>